<dbReference type="InterPro" id="IPR021139">
    <property type="entry name" value="NYN"/>
</dbReference>
<dbReference type="STRING" id="159449.B4N89_10095"/>
<dbReference type="GO" id="GO:0004540">
    <property type="term" value="F:RNA nuclease activity"/>
    <property type="evidence" value="ECO:0007669"/>
    <property type="project" value="InterPro"/>
</dbReference>
<gene>
    <name evidence="3" type="ORF">B4N89_10095</name>
</gene>
<dbReference type="Pfam" id="PF01936">
    <property type="entry name" value="NYN"/>
    <property type="match status" value="1"/>
</dbReference>
<feature type="region of interest" description="Disordered" evidence="1">
    <location>
        <begin position="40"/>
        <end position="59"/>
    </location>
</feature>
<dbReference type="Proteomes" id="UP000190037">
    <property type="component" value="Unassembled WGS sequence"/>
</dbReference>
<sequence>MQAPGTRPPREDEILHDPGEDDVRTGATAAFGAVVHESGEDLGAEHGGPLEDHPVAGFEGAPGALAELTEPFTRPAVLVRSVSPPLHFGTHALFVDVGYVYAAMGLLVAGSAERRAFRVDAEQLITGLIDEARRVFPEGRLLRVYWYDGARERVHTVEQRQIAELPDVKVRLGNLNAHNQQKGVDSLIRSDLESLARNHAIDDAVVISGDEDLVSAVEAAQSYGVRVHLWGVEPAYGTNQADPLVWEADVTRMLHREFCETCVTPVMLPPSHAGVPIMRPGGPPTAEQAWRIGQEIAERWLVVRGRENLADLMPGPMLPQAIDRGLLVDAESVLQYSLRPHEDLRRALRNGFWDRLNHEFGLSGAESAES</sequence>
<dbReference type="AlphaFoldDB" id="A0A1T3NWQ3"/>
<reference evidence="3 4" key="1">
    <citation type="submission" date="2017-03" db="EMBL/GenBank/DDBJ databases">
        <title>Draft genome sequence of Streptomyces scabrisporus NF3, endophyte isolated from Amphipterygium adstringens.</title>
        <authorList>
            <person name="Vazquez M."/>
            <person name="Ceapa C.D."/>
            <person name="Rodriguez Luna D."/>
            <person name="Sanchez Esquivel S."/>
        </authorList>
    </citation>
    <scope>NUCLEOTIDE SEQUENCE [LARGE SCALE GENOMIC DNA]</scope>
    <source>
        <strain evidence="3 4">NF3</strain>
    </source>
</reference>
<dbReference type="Gene3D" id="3.40.50.1010">
    <property type="entry name" value="5'-nuclease"/>
    <property type="match status" value="1"/>
</dbReference>
<accession>A0A1T3NWQ3</accession>
<feature type="region of interest" description="Disordered" evidence="1">
    <location>
        <begin position="1"/>
        <end position="27"/>
    </location>
</feature>
<evidence type="ECO:0000256" key="1">
    <source>
        <dbReference type="SAM" id="MobiDB-lite"/>
    </source>
</evidence>
<keyword evidence="4" id="KW-1185">Reference proteome</keyword>
<name>A0A1T3NWQ3_9ACTN</name>
<dbReference type="eggNOG" id="COG1432">
    <property type="taxonomic scope" value="Bacteria"/>
</dbReference>
<feature type="compositionally biased region" description="Basic and acidic residues" evidence="1">
    <location>
        <begin position="8"/>
        <end position="24"/>
    </location>
</feature>
<feature type="domain" description="NYN" evidence="2">
    <location>
        <begin position="92"/>
        <end position="236"/>
    </location>
</feature>
<comment type="caution">
    <text evidence="3">The sequence shown here is derived from an EMBL/GenBank/DDBJ whole genome shotgun (WGS) entry which is preliminary data.</text>
</comment>
<proteinExistence type="predicted"/>
<organism evidence="3 4">
    <name type="scientific">Embleya scabrispora</name>
    <dbReference type="NCBI Taxonomy" id="159449"/>
    <lineage>
        <taxon>Bacteria</taxon>
        <taxon>Bacillati</taxon>
        <taxon>Actinomycetota</taxon>
        <taxon>Actinomycetes</taxon>
        <taxon>Kitasatosporales</taxon>
        <taxon>Streptomycetaceae</taxon>
        <taxon>Embleya</taxon>
    </lineage>
</organism>
<evidence type="ECO:0000259" key="2">
    <source>
        <dbReference type="Pfam" id="PF01936"/>
    </source>
</evidence>
<dbReference type="EMBL" id="MWQN01000001">
    <property type="protein sequence ID" value="OPC81248.1"/>
    <property type="molecule type" value="Genomic_DNA"/>
</dbReference>
<protein>
    <submittedName>
        <fullName evidence="3">NYN domain-containing protein</fullName>
    </submittedName>
</protein>
<dbReference type="OrthoDB" id="9800236at2"/>
<evidence type="ECO:0000313" key="4">
    <source>
        <dbReference type="Proteomes" id="UP000190037"/>
    </source>
</evidence>
<evidence type="ECO:0000313" key="3">
    <source>
        <dbReference type="EMBL" id="OPC81248.1"/>
    </source>
</evidence>